<evidence type="ECO:0000313" key="2">
    <source>
        <dbReference type="Proteomes" id="UP000799755"/>
    </source>
</evidence>
<feature type="non-terminal residue" evidence="1">
    <location>
        <position position="172"/>
    </location>
</feature>
<proteinExistence type="predicted"/>
<keyword evidence="2" id="KW-1185">Reference proteome</keyword>
<sequence length="172" mass="18772">SNIDQIDSQGKTPLMWAAAKGDCEKVKKLLEYDASVTSRDYTGRCALSWATWNGLRGCATCVRVLLEKGANPNIKDTRNYESPLHWSLKGDKTTDIVTTLLDSGADIESLNASGYHPLHRAAFSGALQNTELLLDRGADIEAKTKSKEETPLVMAILRCKPRIIGLLLARGA</sequence>
<feature type="non-terminal residue" evidence="1">
    <location>
        <position position="1"/>
    </location>
</feature>
<dbReference type="Proteomes" id="UP000799755">
    <property type="component" value="Unassembled WGS sequence"/>
</dbReference>
<organism evidence="1 2">
    <name type="scientific">Lindgomyces ingoldianus</name>
    <dbReference type="NCBI Taxonomy" id="673940"/>
    <lineage>
        <taxon>Eukaryota</taxon>
        <taxon>Fungi</taxon>
        <taxon>Dikarya</taxon>
        <taxon>Ascomycota</taxon>
        <taxon>Pezizomycotina</taxon>
        <taxon>Dothideomycetes</taxon>
        <taxon>Pleosporomycetidae</taxon>
        <taxon>Pleosporales</taxon>
        <taxon>Lindgomycetaceae</taxon>
        <taxon>Lindgomyces</taxon>
    </lineage>
</organism>
<evidence type="ECO:0000313" key="1">
    <source>
        <dbReference type="EMBL" id="KAF2462586.1"/>
    </source>
</evidence>
<protein>
    <submittedName>
        <fullName evidence="1">Ankyrin</fullName>
    </submittedName>
</protein>
<accession>A0ACB6Q6Z8</accession>
<comment type="caution">
    <text evidence="1">The sequence shown here is derived from an EMBL/GenBank/DDBJ whole genome shotgun (WGS) entry which is preliminary data.</text>
</comment>
<name>A0ACB6Q6Z8_9PLEO</name>
<gene>
    <name evidence="1" type="ORF">BDR25DRAFT_160423</name>
</gene>
<reference evidence="1" key="1">
    <citation type="journal article" date="2020" name="Stud. Mycol.">
        <title>101 Dothideomycetes genomes: a test case for predicting lifestyles and emergence of pathogens.</title>
        <authorList>
            <person name="Haridas S."/>
            <person name="Albert R."/>
            <person name="Binder M."/>
            <person name="Bloem J."/>
            <person name="Labutti K."/>
            <person name="Salamov A."/>
            <person name="Andreopoulos B."/>
            <person name="Baker S."/>
            <person name="Barry K."/>
            <person name="Bills G."/>
            <person name="Bluhm B."/>
            <person name="Cannon C."/>
            <person name="Castanera R."/>
            <person name="Culley D."/>
            <person name="Daum C."/>
            <person name="Ezra D."/>
            <person name="Gonzalez J."/>
            <person name="Henrissat B."/>
            <person name="Kuo A."/>
            <person name="Liang C."/>
            <person name="Lipzen A."/>
            <person name="Lutzoni F."/>
            <person name="Magnuson J."/>
            <person name="Mondo S."/>
            <person name="Nolan M."/>
            <person name="Ohm R."/>
            <person name="Pangilinan J."/>
            <person name="Park H.-J."/>
            <person name="Ramirez L."/>
            <person name="Alfaro M."/>
            <person name="Sun H."/>
            <person name="Tritt A."/>
            <person name="Yoshinaga Y."/>
            <person name="Zwiers L.-H."/>
            <person name="Turgeon B."/>
            <person name="Goodwin S."/>
            <person name="Spatafora J."/>
            <person name="Crous P."/>
            <person name="Grigoriev I."/>
        </authorList>
    </citation>
    <scope>NUCLEOTIDE SEQUENCE</scope>
    <source>
        <strain evidence="1">ATCC 200398</strain>
    </source>
</reference>
<dbReference type="EMBL" id="MU003576">
    <property type="protein sequence ID" value="KAF2462586.1"/>
    <property type="molecule type" value="Genomic_DNA"/>
</dbReference>